<dbReference type="PANTHER" id="PTHR32071:SF117">
    <property type="entry name" value="PTS-DEPENDENT DIHYDROXYACETONE KINASE OPERON REGULATORY PROTEIN-RELATED"/>
    <property type="match status" value="1"/>
</dbReference>
<dbReference type="AlphaFoldDB" id="A0A1M6W044"/>
<dbReference type="Pfam" id="PF01590">
    <property type="entry name" value="GAF"/>
    <property type="match status" value="1"/>
</dbReference>
<dbReference type="Gene3D" id="1.10.10.60">
    <property type="entry name" value="Homeodomain-like"/>
    <property type="match status" value="1"/>
</dbReference>
<name>A0A1M6W044_9BACT</name>
<keyword evidence="13" id="KW-0175">Coiled coil</keyword>
<protein>
    <recommendedName>
        <fullName evidence="3 12">Nif-specific regulatory protein</fullName>
    </recommendedName>
</protein>
<dbReference type="PROSITE" id="PS00676">
    <property type="entry name" value="SIGMA54_INTERACT_2"/>
    <property type="match status" value="1"/>
</dbReference>
<keyword evidence="6 12" id="KW-0902">Two-component regulatory system</keyword>
<feature type="domain" description="Sigma-54 factor interaction" evidence="14">
    <location>
        <begin position="198"/>
        <end position="427"/>
    </location>
</feature>
<dbReference type="FunFam" id="3.40.50.300:FF:000006">
    <property type="entry name" value="DNA-binding transcriptional regulator NtrC"/>
    <property type="match status" value="1"/>
</dbReference>
<evidence type="ECO:0000256" key="5">
    <source>
        <dbReference type="ARBA" id="ARBA00022840"/>
    </source>
</evidence>
<evidence type="ECO:0000256" key="3">
    <source>
        <dbReference type="ARBA" id="ARBA00015308"/>
    </source>
</evidence>
<dbReference type="GO" id="GO:0005524">
    <property type="term" value="F:ATP binding"/>
    <property type="evidence" value="ECO:0007669"/>
    <property type="project" value="UniProtKB-KW"/>
</dbReference>
<dbReference type="GO" id="GO:0000160">
    <property type="term" value="P:phosphorelay signal transduction system"/>
    <property type="evidence" value="ECO:0007669"/>
    <property type="project" value="UniProtKB-UniRule"/>
</dbReference>
<dbReference type="Proteomes" id="UP000184275">
    <property type="component" value="Unassembled WGS sequence"/>
</dbReference>
<dbReference type="EMBL" id="FRAW01000021">
    <property type="protein sequence ID" value="SHK86966.1"/>
    <property type="molecule type" value="Genomic_DNA"/>
</dbReference>
<proteinExistence type="predicted"/>
<keyword evidence="10 12" id="KW-0804">Transcription</keyword>
<dbReference type="SMART" id="SM00382">
    <property type="entry name" value="AAA"/>
    <property type="match status" value="1"/>
</dbReference>
<dbReference type="SUPFAM" id="SSF52540">
    <property type="entry name" value="P-loop containing nucleoside triphosphate hydrolases"/>
    <property type="match status" value="1"/>
</dbReference>
<evidence type="ECO:0000256" key="2">
    <source>
        <dbReference type="ARBA" id="ARBA00011135"/>
    </source>
</evidence>
<evidence type="ECO:0000313" key="15">
    <source>
        <dbReference type="EMBL" id="SHK86966.1"/>
    </source>
</evidence>
<evidence type="ECO:0000256" key="4">
    <source>
        <dbReference type="ARBA" id="ARBA00022741"/>
    </source>
</evidence>
<dbReference type="InterPro" id="IPR027417">
    <property type="entry name" value="P-loop_NTPase"/>
</dbReference>
<evidence type="ECO:0000256" key="11">
    <source>
        <dbReference type="ARBA" id="ARBA00023231"/>
    </source>
</evidence>
<dbReference type="Gene3D" id="3.30.450.40">
    <property type="match status" value="1"/>
</dbReference>
<gene>
    <name evidence="15" type="ORF">SAMN05720469_12131</name>
</gene>
<dbReference type="InterPro" id="IPR009057">
    <property type="entry name" value="Homeodomain-like_sf"/>
</dbReference>
<keyword evidence="7 12" id="KW-0805">Transcription regulation</keyword>
<evidence type="ECO:0000256" key="1">
    <source>
        <dbReference type="ARBA" id="ARBA00002167"/>
    </source>
</evidence>
<comment type="subunit">
    <text evidence="2 12">Interacts with sigma-54.</text>
</comment>
<keyword evidence="11 12" id="KW-0535">Nitrogen fixation</keyword>
<reference evidence="16" key="1">
    <citation type="submission" date="2016-11" db="EMBL/GenBank/DDBJ databases">
        <authorList>
            <person name="Varghese N."/>
            <person name="Submissions S."/>
        </authorList>
    </citation>
    <scope>NUCLEOTIDE SEQUENCE [LARGE SCALE GENOMIC DNA]</scope>
    <source>
        <strain evidence="16">UWOS</strain>
    </source>
</reference>
<keyword evidence="9 12" id="KW-0010">Activator</keyword>
<dbReference type="InterPro" id="IPR025662">
    <property type="entry name" value="Sigma_54_int_dom_ATP-bd_1"/>
</dbReference>
<keyword evidence="4" id="KW-0547">Nucleotide-binding</keyword>
<evidence type="ECO:0000259" key="14">
    <source>
        <dbReference type="PROSITE" id="PS50045"/>
    </source>
</evidence>
<dbReference type="InterPro" id="IPR003018">
    <property type="entry name" value="GAF"/>
</dbReference>
<evidence type="ECO:0000256" key="8">
    <source>
        <dbReference type="ARBA" id="ARBA00023125"/>
    </source>
</evidence>
<evidence type="ECO:0000256" key="10">
    <source>
        <dbReference type="ARBA" id="ARBA00023163"/>
    </source>
</evidence>
<dbReference type="InterPro" id="IPR025943">
    <property type="entry name" value="Sigma_54_int_dom_ATP-bd_2"/>
</dbReference>
<accession>A0A1M6W044</accession>
<evidence type="ECO:0000313" key="16">
    <source>
        <dbReference type="Proteomes" id="UP000184275"/>
    </source>
</evidence>
<evidence type="ECO:0000256" key="12">
    <source>
        <dbReference type="RuleBase" id="RU368029"/>
    </source>
</evidence>
<dbReference type="PANTHER" id="PTHR32071">
    <property type="entry name" value="TRANSCRIPTIONAL REGULATORY PROTEIN"/>
    <property type="match status" value="1"/>
</dbReference>
<dbReference type="PRINTS" id="PR01590">
    <property type="entry name" value="HTHFIS"/>
</dbReference>
<evidence type="ECO:0000256" key="6">
    <source>
        <dbReference type="ARBA" id="ARBA00023012"/>
    </source>
</evidence>
<dbReference type="RefSeq" id="WP_073305017.1">
    <property type="nucleotide sequence ID" value="NZ_FRAW01000021.1"/>
</dbReference>
<dbReference type="PROSITE" id="PS50045">
    <property type="entry name" value="SIGMA54_INTERACT_4"/>
    <property type="match status" value="1"/>
</dbReference>
<dbReference type="Pfam" id="PF00158">
    <property type="entry name" value="Sigma54_activat"/>
    <property type="match status" value="1"/>
</dbReference>
<dbReference type="InterPro" id="IPR003593">
    <property type="entry name" value="AAA+_ATPase"/>
</dbReference>
<evidence type="ECO:0000256" key="9">
    <source>
        <dbReference type="ARBA" id="ARBA00023159"/>
    </source>
</evidence>
<dbReference type="InterPro" id="IPR010113">
    <property type="entry name" value="Nif-specific_regulatory_prot"/>
</dbReference>
<keyword evidence="5" id="KW-0067">ATP-binding</keyword>
<keyword evidence="8 12" id="KW-0238">DNA-binding</keyword>
<dbReference type="InterPro" id="IPR002078">
    <property type="entry name" value="Sigma_54_int"/>
</dbReference>
<dbReference type="InterPro" id="IPR029016">
    <property type="entry name" value="GAF-like_dom_sf"/>
</dbReference>
<dbReference type="GO" id="GO:0003700">
    <property type="term" value="F:DNA-binding transcription factor activity"/>
    <property type="evidence" value="ECO:0007669"/>
    <property type="project" value="UniProtKB-UniRule"/>
</dbReference>
<sequence>MAIKDDQKIKELELLYRVGQILDESMDMRNVLRPVMNTLGEHMGFKHATVTLYNRQTGEISIELATGLSPLQTKKGRYKVGEGITGKVVESGKPIVVPDVTKDPNFLDRTGRGKVSGKAFICVPIAIEKEVVGALSVDEFNSSADQLDDDLRLLEIIAMMIASAVKLRRQAEEETEILQAENERLRSELKDRFRPSNIVGNSREMQIVYDQIARVAKSPSTVLILGETGTGKELVAQAIHYNSDRANRPFVRVHCAALPENIIESELFGHEKGAFTGAISEHKGRFEMADGGTIFLDEIGEISPTLQVKLLRVLQEHEFERVGGNKTIHVNIRVIAATNKDLLQMVRDGKFREDLYYRLHIFPIYVPPLRKRKSDIVLLADHFLDRYNKILGKEIRRLSTGTIDMLMSYHWAGNVRELENCIERAVLVAEGNVIYPHHLPSTLQTAESTGAPIRGDLKSMVETYERDIICDALKSAKGKVAPAARALATTQRILGYKIKMLGINPKRFA</sequence>
<dbReference type="GO" id="GO:0043565">
    <property type="term" value="F:sequence-specific DNA binding"/>
    <property type="evidence" value="ECO:0007669"/>
    <property type="project" value="InterPro"/>
</dbReference>
<evidence type="ECO:0000256" key="7">
    <source>
        <dbReference type="ARBA" id="ARBA00023015"/>
    </source>
</evidence>
<dbReference type="GO" id="GO:0009399">
    <property type="term" value="P:nitrogen fixation"/>
    <property type="evidence" value="ECO:0007669"/>
    <property type="project" value="UniProtKB-UniRule"/>
</dbReference>
<dbReference type="Gene3D" id="1.10.8.60">
    <property type="match status" value="1"/>
</dbReference>
<dbReference type="Gene3D" id="3.40.50.300">
    <property type="entry name" value="P-loop containing nucleotide triphosphate hydrolases"/>
    <property type="match status" value="1"/>
</dbReference>
<dbReference type="SUPFAM" id="SSF55781">
    <property type="entry name" value="GAF domain-like"/>
    <property type="match status" value="1"/>
</dbReference>
<dbReference type="InterPro" id="IPR002197">
    <property type="entry name" value="HTH_Fis"/>
</dbReference>
<feature type="coiled-coil region" evidence="13">
    <location>
        <begin position="161"/>
        <end position="188"/>
    </location>
</feature>
<comment type="function">
    <text evidence="1 12">Required for activation of most nif operons, which are directly involved in nitrogen fixation.</text>
</comment>
<dbReference type="FunFam" id="1.10.8.60:FF:000014">
    <property type="entry name" value="DNA-binding transcriptional regulator NtrC"/>
    <property type="match status" value="1"/>
</dbReference>
<dbReference type="Pfam" id="PF25601">
    <property type="entry name" value="AAA_lid_14"/>
    <property type="match status" value="1"/>
</dbReference>
<dbReference type="PROSITE" id="PS00675">
    <property type="entry name" value="SIGMA54_INTERACT_1"/>
    <property type="match status" value="1"/>
</dbReference>
<dbReference type="NCBIfam" id="TIGR01817">
    <property type="entry name" value="nifA"/>
    <property type="match status" value="1"/>
</dbReference>
<dbReference type="InterPro" id="IPR058031">
    <property type="entry name" value="AAA_lid_NorR"/>
</dbReference>
<dbReference type="CDD" id="cd00009">
    <property type="entry name" value="AAA"/>
    <property type="match status" value="1"/>
</dbReference>
<evidence type="ECO:0000256" key="13">
    <source>
        <dbReference type="SAM" id="Coils"/>
    </source>
</evidence>
<organism evidence="15 16">
    <name type="scientific">Fibrobacter intestinalis</name>
    <dbReference type="NCBI Taxonomy" id="28122"/>
    <lineage>
        <taxon>Bacteria</taxon>
        <taxon>Pseudomonadati</taxon>
        <taxon>Fibrobacterota</taxon>
        <taxon>Fibrobacteria</taxon>
        <taxon>Fibrobacterales</taxon>
        <taxon>Fibrobacteraceae</taxon>
        <taxon>Fibrobacter</taxon>
    </lineage>
</organism>
<dbReference type="SMART" id="SM00065">
    <property type="entry name" value="GAF"/>
    <property type="match status" value="1"/>
</dbReference>
<dbReference type="SUPFAM" id="SSF46689">
    <property type="entry name" value="Homeodomain-like"/>
    <property type="match status" value="1"/>
</dbReference>
<keyword evidence="16" id="KW-1185">Reference proteome</keyword>